<dbReference type="Pfam" id="PF10453">
    <property type="entry name" value="NUFIP1"/>
    <property type="match status" value="1"/>
</dbReference>
<name>A0A0D2F9Q1_9EURO</name>
<dbReference type="SUPFAM" id="SSF90229">
    <property type="entry name" value="CCCH zinc finger"/>
    <property type="match status" value="1"/>
</dbReference>
<dbReference type="InterPro" id="IPR039136">
    <property type="entry name" value="NUFIP1-like"/>
</dbReference>
<keyword evidence="3 4" id="KW-0862">Zinc</keyword>
<evidence type="ECO:0000313" key="7">
    <source>
        <dbReference type="EMBL" id="KIW83362.1"/>
    </source>
</evidence>
<feature type="compositionally biased region" description="Pro residues" evidence="5">
    <location>
        <begin position="7"/>
        <end position="16"/>
    </location>
</feature>
<feature type="domain" description="C3H1-type" evidence="6">
    <location>
        <begin position="413"/>
        <end position="436"/>
    </location>
</feature>
<dbReference type="Pfam" id="PF00642">
    <property type="entry name" value="zf-CCCH"/>
    <property type="match status" value="1"/>
</dbReference>
<feature type="compositionally biased region" description="Polar residues" evidence="5">
    <location>
        <begin position="21"/>
        <end position="34"/>
    </location>
</feature>
<dbReference type="GO" id="GO:0003723">
    <property type="term" value="F:RNA binding"/>
    <property type="evidence" value="ECO:0007669"/>
    <property type="project" value="InterPro"/>
</dbReference>
<evidence type="ECO:0000259" key="6">
    <source>
        <dbReference type="PROSITE" id="PS50103"/>
    </source>
</evidence>
<dbReference type="PANTHER" id="PTHR13309">
    <property type="entry name" value="NUCLEAR FRAGILE X MENTAL RETARDATION PROTEIN INTERACTING PROTEIN 1"/>
    <property type="match status" value="1"/>
</dbReference>
<evidence type="ECO:0000256" key="4">
    <source>
        <dbReference type="PROSITE-ProRule" id="PRU00723"/>
    </source>
</evidence>
<protein>
    <recommendedName>
        <fullName evidence="6">C3H1-type domain-containing protein</fullName>
    </recommendedName>
</protein>
<feature type="compositionally biased region" description="Low complexity" evidence="5">
    <location>
        <begin position="444"/>
        <end position="459"/>
    </location>
</feature>
<dbReference type="GO" id="GO:0005634">
    <property type="term" value="C:nucleus"/>
    <property type="evidence" value="ECO:0007669"/>
    <property type="project" value="TreeGrafter"/>
</dbReference>
<dbReference type="VEuPathDB" id="FungiDB:Z517_02607"/>
<feature type="compositionally biased region" description="Low complexity" evidence="5">
    <location>
        <begin position="347"/>
        <end position="382"/>
    </location>
</feature>
<dbReference type="GeneID" id="25302097"/>
<reference evidence="7 8" key="1">
    <citation type="submission" date="2015-01" db="EMBL/GenBank/DDBJ databases">
        <title>The Genome Sequence of Fonsecaea pedrosoi CBS 271.37.</title>
        <authorList>
            <consortium name="The Broad Institute Genomics Platform"/>
            <person name="Cuomo C."/>
            <person name="de Hoog S."/>
            <person name="Gorbushina A."/>
            <person name="Stielow B."/>
            <person name="Teixiera M."/>
            <person name="Abouelleil A."/>
            <person name="Chapman S.B."/>
            <person name="Priest M."/>
            <person name="Young S.K."/>
            <person name="Wortman J."/>
            <person name="Nusbaum C."/>
            <person name="Birren B."/>
        </authorList>
    </citation>
    <scope>NUCLEOTIDE SEQUENCE [LARGE SCALE GENOMIC DNA]</scope>
    <source>
        <strain evidence="7 8">CBS 271.37</strain>
    </source>
</reference>
<dbReference type="PANTHER" id="PTHR13309:SF0">
    <property type="entry name" value="FMR1-INTERACTING PROTEIN NUFIP1"/>
    <property type="match status" value="1"/>
</dbReference>
<dbReference type="InterPro" id="IPR019496">
    <property type="entry name" value="NUFIP1_cons_dom"/>
</dbReference>
<evidence type="ECO:0000256" key="3">
    <source>
        <dbReference type="ARBA" id="ARBA00022833"/>
    </source>
</evidence>
<feature type="region of interest" description="Disordered" evidence="5">
    <location>
        <begin position="227"/>
        <end position="247"/>
    </location>
</feature>
<sequence length="507" mass="55799">MSSQPFSFPPPPPPPPKRTETTFQQNQAFQSSRGSFRGGHPSRGYARGGRGGYGSNRPGSTTSSAVYNQNWSHKPLNNGPQRGSFLNAPQKRNHGTAFAPAQQHRPRPTAAPAVPSFNASIEHLLTRGPSVDQTSQIPPEPKKVEPRKQNALGLTPAKFDQDSDPEDDENEEQRLAHTTTSGAAGYIFEYRGHPLALRTREEILAWIGERRRRYPTQARIAAAKKEAEEKKRKWEEEQKVKREARKEVLAKREQERAERLKAIGKVKQPREQDQSVQTGEGSANPNAAARAKLKADKLRKRALKAQQELEKAEEALRLAEMKETTSPDSSAATIPSRLPTTEAGDVTSSSDLTDSDATSSSGSSTSSDSDSDTDSNASSDLDSIPEVTSTKEASRAHVSLPLQPQSRLHAPQVCKHFARYKTCKWGSSCRYSHEITRKHGRSDTGATTGQRKPTTTTGTSNIRRKGLYQVMVEKEREESRKRLLSAIIGLGEKGLLESPAQKAEGIE</sequence>
<feature type="region of interest" description="Disordered" evidence="5">
    <location>
        <begin position="260"/>
        <end position="403"/>
    </location>
</feature>
<dbReference type="GO" id="GO:0008270">
    <property type="term" value="F:zinc ion binding"/>
    <property type="evidence" value="ECO:0007669"/>
    <property type="project" value="UniProtKB-KW"/>
</dbReference>
<keyword evidence="2 4" id="KW-0863">Zinc-finger</keyword>
<evidence type="ECO:0000256" key="5">
    <source>
        <dbReference type="SAM" id="MobiDB-lite"/>
    </source>
</evidence>
<proteinExistence type="predicted"/>
<dbReference type="Gene3D" id="4.10.1000.10">
    <property type="entry name" value="Zinc finger, CCCH-type"/>
    <property type="match status" value="1"/>
</dbReference>
<evidence type="ECO:0000313" key="8">
    <source>
        <dbReference type="Proteomes" id="UP000053029"/>
    </source>
</evidence>
<feature type="compositionally biased region" description="Acidic residues" evidence="5">
    <location>
        <begin position="162"/>
        <end position="171"/>
    </location>
</feature>
<feature type="compositionally biased region" description="Basic and acidic residues" evidence="5">
    <location>
        <begin position="307"/>
        <end position="325"/>
    </location>
</feature>
<dbReference type="OrthoDB" id="273070at2759"/>
<keyword evidence="8" id="KW-1185">Reference proteome</keyword>
<evidence type="ECO:0000256" key="2">
    <source>
        <dbReference type="ARBA" id="ARBA00022771"/>
    </source>
</evidence>
<dbReference type="InterPro" id="IPR036855">
    <property type="entry name" value="Znf_CCCH_sf"/>
</dbReference>
<dbReference type="HOGENOM" id="CLU_030447_0_0_1"/>
<dbReference type="STRING" id="1442368.A0A0D2F9Q1"/>
<feature type="zinc finger region" description="C3H1-type" evidence="4">
    <location>
        <begin position="413"/>
        <end position="436"/>
    </location>
</feature>
<feature type="compositionally biased region" description="Polar residues" evidence="5">
    <location>
        <begin position="61"/>
        <end position="72"/>
    </location>
</feature>
<dbReference type="Proteomes" id="UP000053029">
    <property type="component" value="Unassembled WGS sequence"/>
</dbReference>
<feature type="compositionally biased region" description="Polar residues" evidence="5">
    <location>
        <begin position="274"/>
        <end position="285"/>
    </location>
</feature>
<dbReference type="AlphaFoldDB" id="A0A0D2F9Q1"/>
<feature type="region of interest" description="Disordered" evidence="5">
    <location>
        <begin position="439"/>
        <end position="461"/>
    </location>
</feature>
<organism evidence="7 8">
    <name type="scientific">Fonsecaea pedrosoi CBS 271.37</name>
    <dbReference type="NCBI Taxonomy" id="1442368"/>
    <lineage>
        <taxon>Eukaryota</taxon>
        <taxon>Fungi</taxon>
        <taxon>Dikarya</taxon>
        <taxon>Ascomycota</taxon>
        <taxon>Pezizomycotina</taxon>
        <taxon>Eurotiomycetes</taxon>
        <taxon>Chaetothyriomycetidae</taxon>
        <taxon>Chaetothyriales</taxon>
        <taxon>Herpotrichiellaceae</taxon>
        <taxon>Fonsecaea</taxon>
    </lineage>
</organism>
<dbReference type="RefSeq" id="XP_013287170.1">
    <property type="nucleotide sequence ID" value="XM_013431716.1"/>
</dbReference>
<feature type="region of interest" description="Disordered" evidence="5">
    <location>
        <begin position="1"/>
        <end position="180"/>
    </location>
</feature>
<evidence type="ECO:0000256" key="1">
    <source>
        <dbReference type="ARBA" id="ARBA00022723"/>
    </source>
</evidence>
<dbReference type="EMBL" id="KN846970">
    <property type="protein sequence ID" value="KIW83362.1"/>
    <property type="molecule type" value="Genomic_DNA"/>
</dbReference>
<gene>
    <name evidence="7" type="ORF">Z517_02607</name>
</gene>
<dbReference type="InterPro" id="IPR000571">
    <property type="entry name" value="Znf_CCCH"/>
</dbReference>
<dbReference type="GO" id="GO:0000492">
    <property type="term" value="P:box C/D snoRNP assembly"/>
    <property type="evidence" value="ECO:0007669"/>
    <property type="project" value="TreeGrafter"/>
</dbReference>
<accession>A0A0D2F9Q1</accession>
<dbReference type="PROSITE" id="PS50103">
    <property type="entry name" value="ZF_C3H1"/>
    <property type="match status" value="1"/>
</dbReference>
<keyword evidence="1 4" id="KW-0479">Metal-binding</keyword>